<dbReference type="AlphaFoldDB" id="A0A0A9C5L7"/>
<proteinExistence type="predicted"/>
<accession>A0A0A9C5L7</accession>
<protein>
    <submittedName>
        <fullName evidence="2">Uncharacterized protein</fullName>
    </submittedName>
</protein>
<sequence>MEMEGVVAAGSRRRVRGPDHGGVGGGAGVHGHVGDARDRGGLYEHRQLHRHQAAAAAPGAAVQVGALALRDRQGRGGGCRRWRGVPYGTRADPHVQ</sequence>
<dbReference type="EMBL" id="GBRH01228142">
    <property type="protein sequence ID" value="JAD69753.1"/>
    <property type="molecule type" value="Transcribed_RNA"/>
</dbReference>
<reference evidence="2" key="1">
    <citation type="submission" date="2014-09" db="EMBL/GenBank/DDBJ databases">
        <authorList>
            <person name="Magalhaes I.L.F."/>
            <person name="Oliveira U."/>
            <person name="Santos F.R."/>
            <person name="Vidigal T.H.D.A."/>
            <person name="Brescovit A.D."/>
            <person name="Santos A.J."/>
        </authorList>
    </citation>
    <scope>NUCLEOTIDE SEQUENCE</scope>
    <source>
        <tissue evidence="2">Shoot tissue taken approximately 20 cm above the soil surface</tissue>
    </source>
</reference>
<organism evidence="2">
    <name type="scientific">Arundo donax</name>
    <name type="common">Giant reed</name>
    <name type="synonym">Donax arundinaceus</name>
    <dbReference type="NCBI Taxonomy" id="35708"/>
    <lineage>
        <taxon>Eukaryota</taxon>
        <taxon>Viridiplantae</taxon>
        <taxon>Streptophyta</taxon>
        <taxon>Embryophyta</taxon>
        <taxon>Tracheophyta</taxon>
        <taxon>Spermatophyta</taxon>
        <taxon>Magnoliopsida</taxon>
        <taxon>Liliopsida</taxon>
        <taxon>Poales</taxon>
        <taxon>Poaceae</taxon>
        <taxon>PACMAD clade</taxon>
        <taxon>Arundinoideae</taxon>
        <taxon>Arundineae</taxon>
        <taxon>Arundo</taxon>
    </lineage>
</organism>
<feature type="compositionally biased region" description="Gly residues" evidence="1">
    <location>
        <begin position="20"/>
        <end position="31"/>
    </location>
</feature>
<feature type="region of interest" description="Disordered" evidence="1">
    <location>
        <begin position="73"/>
        <end position="96"/>
    </location>
</feature>
<feature type="compositionally biased region" description="Low complexity" evidence="1">
    <location>
        <begin position="1"/>
        <end position="10"/>
    </location>
</feature>
<evidence type="ECO:0000313" key="2">
    <source>
        <dbReference type="EMBL" id="JAD69753.1"/>
    </source>
</evidence>
<evidence type="ECO:0000256" key="1">
    <source>
        <dbReference type="SAM" id="MobiDB-lite"/>
    </source>
</evidence>
<feature type="region of interest" description="Disordered" evidence="1">
    <location>
        <begin position="1"/>
        <end position="38"/>
    </location>
</feature>
<reference evidence="2" key="2">
    <citation type="journal article" date="2015" name="Data Brief">
        <title>Shoot transcriptome of the giant reed, Arundo donax.</title>
        <authorList>
            <person name="Barrero R.A."/>
            <person name="Guerrero F.D."/>
            <person name="Moolhuijzen P."/>
            <person name="Goolsby J.A."/>
            <person name="Tidwell J."/>
            <person name="Bellgard S.E."/>
            <person name="Bellgard M.I."/>
        </authorList>
    </citation>
    <scope>NUCLEOTIDE SEQUENCE</scope>
    <source>
        <tissue evidence="2">Shoot tissue taken approximately 20 cm above the soil surface</tissue>
    </source>
</reference>
<name>A0A0A9C5L7_ARUDO</name>